<dbReference type="InterPro" id="IPR010920">
    <property type="entry name" value="LSM_dom_sf"/>
</dbReference>
<evidence type="ECO:0000259" key="1">
    <source>
        <dbReference type="SMART" id="SM00651"/>
    </source>
</evidence>
<proteinExistence type="predicted"/>
<gene>
    <name evidence="2" type="ORF">GMRT_20054</name>
</gene>
<feature type="domain" description="Sm" evidence="1">
    <location>
        <begin position="10"/>
        <end position="69"/>
    </location>
</feature>
<name>A0A4Z1T7Z9_GIAMU</name>
<dbReference type="VEuPathDB" id="GiardiaDB:GMRT_20054"/>
<accession>A0A4Z1T7Z9</accession>
<dbReference type="Pfam" id="PF01423">
    <property type="entry name" value="LSM"/>
    <property type="match status" value="1"/>
</dbReference>
<dbReference type="SMART" id="SM00651">
    <property type="entry name" value="Sm"/>
    <property type="match status" value="1"/>
</dbReference>
<evidence type="ECO:0000313" key="3">
    <source>
        <dbReference type="Proteomes" id="UP000315496"/>
    </source>
</evidence>
<keyword evidence="3" id="KW-1185">Reference proteome</keyword>
<dbReference type="InterPro" id="IPR001163">
    <property type="entry name" value="Sm_dom_euk/arc"/>
</dbReference>
<dbReference type="EMBL" id="VDLU01000001">
    <property type="protein sequence ID" value="TNJ29287.1"/>
    <property type="molecule type" value="Genomic_DNA"/>
</dbReference>
<dbReference type="Proteomes" id="UP000315496">
    <property type="component" value="Chromosome 1"/>
</dbReference>
<evidence type="ECO:0000313" key="2">
    <source>
        <dbReference type="EMBL" id="TNJ29287.1"/>
    </source>
</evidence>
<protein>
    <submittedName>
        <fullName evidence="2">LSM domain-containing protein</fullName>
    </submittedName>
</protein>
<reference evidence="2 3" key="1">
    <citation type="submission" date="2019-05" db="EMBL/GenBank/DDBJ databases">
        <title>The compact genome of Giardia muris reveals important steps in the evolution of intestinal protozoan parasites.</title>
        <authorList>
            <person name="Xu F."/>
            <person name="Jimenez-Gonzalez A."/>
            <person name="Einarsson E."/>
            <person name="Astvaldsson A."/>
            <person name="Peirasmaki D."/>
            <person name="Eckmann L."/>
            <person name="Andersson J.O."/>
            <person name="Svard S.G."/>
            <person name="Jerlstrom-Hultqvist J."/>
        </authorList>
    </citation>
    <scope>NUCLEOTIDE SEQUENCE [LARGE SCALE GENOMIC DNA]</scope>
    <source>
        <strain evidence="2 3">Roberts-Thomson</strain>
    </source>
</reference>
<dbReference type="SUPFAM" id="SSF50182">
    <property type="entry name" value="Sm-like ribonucleoproteins"/>
    <property type="match status" value="1"/>
</dbReference>
<organism evidence="2 3">
    <name type="scientific">Giardia muris</name>
    <dbReference type="NCBI Taxonomy" id="5742"/>
    <lineage>
        <taxon>Eukaryota</taxon>
        <taxon>Metamonada</taxon>
        <taxon>Diplomonadida</taxon>
        <taxon>Hexamitidae</taxon>
        <taxon>Giardiinae</taxon>
        <taxon>Giardia</taxon>
    </lineage>
</organism>
<dbReference type="Gene3D" id="2.30.30.100">
    <property type="match status" value="1"/>
</dbReference>
<comment type="caution">
    <text evidence="2">The sequence shown here is derived from an EMBL/GenBank/DDBJ whole genome shotgun (WGS) entry which is preliminary data.</text>
</comment>
<dbReference type="AlphaFoldDB" id="A0A4Z1T7Z9"/>
<sequence>MNGSSMETEGSLTQLLGRRVRITLVDGWVEGLLHSVDHFLNLVVEACETSEGAMRVCVIRGGSIVALVEK</sequence>